<dbReference type="Gene3D" id="3.30.420.40">
    <property type="match status" value="1"/>
</dbReference>
<sequence length="128" mass="13928">MYLLINTSVRDSIALSLFDVENRIDKKFEVGNRELLQSIDSFLTSENKTKDDVAGIMVVVGEGSFTSTRLAVTVANTFGYVRHIPLLSVSLEQTADVQSLIALLLDQPVGQYLSATYSGVPNIGNQSS</sequence>
<feature type="domain" description="Gcp-like" evidence="1">
    <location>
        <begin position="34"/>
        <end position="114"/>
    </location>
</feature>
<accession>A0A2M8FA24</accession>
<dbReference type="Proteomes" id="UP000231456">
    <property type="component" value="Unassembled WGS sequence"/>
</dbReference>
<name>A0A2M8FA24_9BACT</name>
<proteinExistence type="predicted"/>
<dbReference type="EMBL" id="PFRH01000078">
    <property type="protein sequence ID" value="PJC52558.1"/>
    <property type="molecule type" value="Genomic_DNA"/>
</dbReference>
<protein>
    <recommendedName>
        <fullName evidence="1">Gcp-like domain-containing protein</fullName>
    </recommendedName>
</protein>
<dbReference type="Pfam" id="PF00814">
    <property type="entry name" value="TsaD"/>
    <property type="match status" value="1"/>
</dbReference>
<evidence type="ECO:0000313" key="2">
    <source>
        <dbReference type="EMBL" id="PJC52558.1"/>
    </source>
</evidence>
<comment type="caution">
    <text evidence="2">The sequence shown here is derived from an EMBL/GenBank/DDBJ whole genome shotgun (WGS) entry which is preliminary data.</text>
</comment>
<dbReference type="SUPFAM" id="SSF53067">
    <property type="entry name" value="Actin-like ATPase domain"/>
    <property type="match status" value="1"/>
</dbReference>
<gene>
    <name evidence="2" type="ORF">CO030_02270</name>
</gene>
<reference evidence="3" key="1">
    <citation type="submission" date="2017-09" db="EMBL/GenBank/DDBJ databases">
        <title>Depth-based differentiation of microbial function through sediment-hosted aquifers and enrichment of novel symbionts in the deep terrestrial subsurface.</title>
        <authorList>
            <person name="Probst A.J."/>
            <person name="Ladd B."/>
            <person name="Jarett J.K."/>
            <person name="Geller-Mcgrath D.E."/>
            <person name="Sieber C.M.K."/>
            <person name="Emerson J.B."/>
            <person name="Anantharaman K."/>
            <person name="Thomas B.C."/>
            <person name="Malmstrom R."/>
            <person name="Stieglmeier M."/>
            <person name="Klingl A."/>
            <person name="Woyke T."/>
            <person name="Ryan C.M."/>
            <person name="Banfield J.F."/>
        </authorList>
    </citation>
    <scope>NUCLEOTIDE SEQUENCE [LARGE SCALE GENOMIC DNA]</scope>
</reference>
<organism evidence="2 3">
    <name type="scientific">Candidatus Magasanikbacteria bacterium CG_4_9_14_0_2_um_filter_42_11</name>
    <dbReference type="NCBI Taxonomy" id="1974643"/>
    <lineage>
        <taxon>Bacteria</taxon>
        <taxon>Candidatus Magasanikiibacteriota</taxon>
    </lineage>
</organism>
<evidence type="ECO:0000313" key="3">
    <source>
        <dbReference type="Proteomes" id="UP000231456"/>
    </source>
</evidence>
<evidence type="ECO:0000259" key="1">
    <source>
        <dbReference type="Pfam" id="PF00814"/>
    </source>
</evidence>
<dbReference type="InterPro" id="IPR043129">
    <property type="entry name" value="ATPase_NBD"/>
</dbReference>
<dbReference type="InterPro" id="IPR000905">
    <property type="entry name" value="Gcp-like_dom"/>
</dbReference>
<dbReference type="AlphaFoldDB" id="A0A2M8FA24"/>